<evidence type="ECO:0000256" key="1">
    <source>
        <dbReference type="SAM" id="Phobius"/>
    </source>
</evidence>
<keyword evidence="3" id="KW-1185">Reference proteome</keyword>
<dbReference type="EMBL" id="JABFDN010000010">
    <property type="protein sequence ID" value="NPU68363.1"/>
    <property type="molecule type" value="Genomic_DNA"/>
</dbReference>
<keyword evidence="1" id="KW-0472">Membrane</keyword>
<dbReference type="RefSeq" id="WP_172113430.1">
    <property type="nucleotide sequence ID" value="NZ_JABFDN010000010.1"/>
</dbReference>
<keyword evidence="1" id="KW-1133">Transmembrane helix</keyword>
<evidence type="ECO:0000313" key="2">
    <source>
        <dbReference type="EMBL" id="NPU68363.1"/>
    </source>
</evidence>
<evidence type="ECO:0008006" key="4">
    <source>
        <dbReference type="Google" id="ProtNLM"/>
    </source>
</evidence>
<gene>
    <name evidence="2" type="ORF">HL667_25410</name>
</gene>
<feature type="transmembrane region" description="Helical" evidence="1">
    <location>
        <begin position="21"/>
        <end position="41"/>
    </location>
</feature>
<proteinExistence type="predicted"/>
<sequence>MQAHQESTQRKPITLKPALGAAVLVGFLVLHVVAIAILRGADTPDGAPTKPMATLQSID</sequence>
<name>A0ABX2CJL6_9BRAD</name>
<organism evidence="2 3">
    <name type="scientific">Bradyrhizobium aeschynomenes</name>
    <dbReference type="NCBI Taxonomy" id="2734909"/>
    <lineage>
        <taxon>Bacteria</taxon>
        <taxon>Pseudomonadati</taxon>
        <taxon>Pseudomonadota</taxon>
        <taxon>Alphaproteobacteria</taxon>
        <taxon>Hyphomicrobiales</taxon>
        <taxon>Nitrobacteraceae</taxon>
        <taxon>Bradyrhizobium</taxon>
    </lineage>
</organism>
<evidence type="ECO:0000313" key="3">
    <source>
        <dbReference type="Proteomes" id="UP000886476"/>
    </source>
</evidence>
<keyword evidence="1" id="KW-0812">Transmembrane</keyword>
<dbReference type="Proteomes" id="UP000886476">
    <property type="component" value="Unassembled WGS sequence"/>
</dbReference>
<protein>
    <recommendedName>
        <fullName evidence="4">Energy transducer TonB</fullName>
    </recommendedName>
</protein>
<accession>A0ABX2CJL6</accession>
<reference evidence="2" key="1">
    <citation type="submission" date="2020-05" db="EMBL/GenBank/DDBJ databases">
        <title>Nod-independent and nitrogen-fixing Bradyrhizobium aeschynomene sp. nov. isolated from nodules of Aeschynomene indica.</title>
        <authorList>
            <person name="Zhang Z."/>
        </authorList>
    </citation>
    <scope>NUCLEOTIDE SEQUENCE</scope>
    <source>
        <strain evidence="2">83012</strain>
    </source>
</reference>
<comment type="caution">
    <text evidence="2">The sequence shown here is derived from an EMBL/GenBank/DDBJ whole genome shotgun (WGS) entry which is preliminary data.</text>
</comment>